<proteinExistence type="predicted"/>
<dbReference type="EMBL" id="BNCP01000137">
    <property type="protein sequence ID" value="GIL93631.1"/>
    <property type="molecule type" value="Genomic_DNA"/>
</dbReference>
<dbReference type="AlphaFoldDB" id="A0A8J4D621"/>
<gene>
    <name evidence="2" type="ORF">Vretifemale_21032</name>
</gene>
<dbReference type="OrthoDB" id="10638046at2759"/>
<evidence type="ECO:0000313" key="2">
    <source>
        <dbReference type="EMBL" id="GIL93631.1"/>
    </source>
</evidence>
<feature type="compositionally biased region" description="Low complexity" evidence="1">
    <location>
        <begin position="672"/>
        <end position="687"/>
    </location>
</feature>
<feature type="region of interest" description="Disordered" evidence="1">
    <location>
        <begin position="139"/>
        <end position="158"/>
    </location>
</feature>
<dbReference type="Proteomes" id="UP000747110">
    <property type="component" value="Unassembled WGS sequence"/>
</dbReference>
<evidence type="ECO:0000256" key="1">
    <source>
        <dbReference type="SAM" id="MobiDB-lite"/>
    </source>
</evidence>
<feature type="non-terminal residue" evidence="2">
    <location>
        <position position="1"/>
    </location>
</feature>
<feature type="region of interest" description="Disordered" evidence="1">
    <location>
        <begin position="1"/>
        <end position="24"/>
    </location>
</feature>
<reference evidence="2" key="1">
    <citation type="journal article" date="2021" name="Proc. Natl. Acad. Sci. U.S.A.">
        <title>Three genomes in the algal genus Volvox reveal the fate of a haploid sex-determining region after a transition to homothallism.</title>
        <authorList>
            <person name="Yamamoto K."/>
            <person name="Hamaji T."/>
            <person name="Kawai-Toyooka H."/>
            <person name="Matsuzaki R."/>
            <person name="Takahashi F."/>
            <person name="Nishimura Y."/>
            <person name="Kawachi M."/>
            <person name="Noguchi H."/>
            <person name="Minakuchi Y."/>
            <person name="Umen J.G."/>
            <person name="Toyoda A."/>
            <person name="Nozaki H."/>
        </authorList>
    </citation>
    <scope>NUCLEOTIDE SEQUENCE</scope>
    <source>
        <strain evidence="2">NIES-3786</strain>
    </source>
</reference>
<name>A0A8J4D621_9CHLO</name>
<protein>
    <submittedName>
        <fullName evidence="2">Uncharacterized protein</fullName>
    </submittedName>
</protein>
<feature type="region of interest" description="Disordered" evidence="1">
    <location>
        <begin position="446"/>
        <end position="496"/>
    </location>
</feature>
<comment type="caution">
    <text evidence="2">The sequence shown here is derived from an EMBL/GenBank/DDBJ whole genome shotgun (WGS) entry which is preliminary data.</text>
</comment>
<keyword evidence="3" id="KW-1185">Reference proteome</keyword>
<accession>A0A8J4D621</accession>
<sequence>RASSPGTVPSGSGCNSSFAGGPASSCSALAVQELAAHKRGKLQGGRRVSLPGFRALRQVLADLRAGRRLSSQRRRNTECGAYTSDRLMVVQSSPLAMLYQDMAIADEEDQVPVRMARATMATAARPAATSVMVMAEVPPPPGKGLIPPSCPRNSSGMDDRSEDFNNLDDAHQASTIMGQKTFLGSSGDASRITTGTRGDAGDVLMHPAAAGASTQNHASCIDALIRGGDSGGNGGGGRGGADVAAGTLGIGVGDRGGVDEDSTAAKRIRALPDSRQNELTTQTAAGVSSGAAMNKGNDPTQAVEVGRLSPDGCRELMAEPATIVAGAASTDGDAAAAATAVDSIGYFGQTGLKMVKTNAAGAEATEVKATWPYQYSPRKAAQAEAATAGAAVTRTATTGPIAAAAAMKIAAHGLAFPPPLPVVQEVHESGSFSCDAASREALVKGRDADNGDGINEDNEGFGAFGDASETDKPARGISDGSKPGRVGSSHTHDPLEGLPYGAPSYYPYIRSVPLPQLQMPTHGFGAAACRSGVAGDISGGIPLGQAQLTQPLAIVSTHPLELQNATKSAVRDVQIRYDKPSALYNSTPLPFPNVGGLRLPMALAATMESDLRGIAPWVQMGNMNGSNPTSPTEDDTGTCPRQFAKAFPSAAVIDMQVRTVNTPQLDAIEFASQHPSQSHSHSNSNSPRQAAGVAATSVEPMGPHTTGRSSRFFNMSDRTTLPVRPYAATAKTSSSSQCHLYTAAYDGDTFMGETQTDTTAGAMGVMQAQITALRAHLLDPSANPFPD</sequence>
<feature type="non-terminal residue" evidence="2">
    <location>
        <position position="787"/>
    </location>
</feature>
<feature type="compositionally biased region" description="Polar residues" evidence="1">
    <location>
        <begin position="1"/>
        <end position="18"/>
    </location>
</feature>
<evidence type="ECO:0000313" key="3">
    <source>
        <dbReference type="Proteomes" id="UP000747110"/>
    </source>
</evidence>
<organism evidence="2 3">
    <name type="scientific">Volvox reticuliferus</name>
    <dbReference type="NCBI Taxonomy" id="1737510"/>
    <lineage>
        <taxon>Eukaryota</taxon>
        <taxon>Viridiplantae</taxon>
        <taxon>Chlorophyta</taxon>
        <taxon>core chlorophytes</taxon>
        <taxon>Chlorophyceae</taxon>
        <taxon>CS clade</taxon>
        <taxon>Chlamydomonadales</taxon>
        <taxon>Volvocaceae</taxon>
        <taxon>Volvox</taxon>
    </lineage>
</organism>
<feature type="region of interest" description="Disordered" evidence="1">
    <location>
        <begin position="672"/>
        <end position="712"/>
    </location>
</feature>